<gene>
    <name evidence="7 8" type="primary">nanE</name>
    <name evidence="8" type="ORF">SH1V18_24300</name>
</gene>
<dbReference type="EC" id="5.1.3.9" evidence="7"/>
<evidence type="ECO:0000313" key="8">
    <source>
        <dbReference type="EMBL" id="GKX29950.1"/>
    </source>
</evidence>
<dbReference type="InterPro" id="IPR007260">
    <property type="entry name" value="NanE"/>
</dbReference>
<keyword evidence="9" id="KW-1185">Reference proteome</keyword>
<organism evidence="8 9">
    <name type="scientific">Vallitalea longa</name>
    <dbReference type="NCBI Taxonomy" id="2936439"/>
    <lineage>
        <taxon>Bacteria</taxon>
        <taxon>Bacillati</taxon>
        <taxon>Bacillota</taxon>
        <taxon>Clostridia</taxon>
        <taxon>Lachnospirales</taxon>
        <taxon>Vallitaleaceae</taxon>
        <taxon>Vallitalea</taxon>
    </lineage>
</organism>
<dbReference type="RefSeq" id="WP_281815733.1">
    <property type="nucleotide sequence ID" value="NZ_BRLB01000006.1"/>
</dbReference>
<accession>A0A9W5Y9T2</accession>
<reference evidence="8" key="1">
    <citation type="submission" date="2022-06" db="EMBL/GenBank/DDBJ databases">
        <title>Vallitalea longa sp. nov., an anaerobic bacterium isolated from marine sediment.</title>
        <authorList>
            <person name="Hirano S."/>
            <person name="Terahara T."/>
            <person name="Mori K."/>
            <person name="Hamada M."/>
            <person name="Matsumoto R."/>
            <person name="Kobayashi T."/>
        </authorList>
    </citation>
    <scope>NUCLEOTIDE SEQUENCE</scope>
    <source>
        <strain evidence="8">SH18-1</strain>
    </source>
</reference>
<dbReference type="Proteomes" id="UP001144256">
    <property type="component" value="Unassembled WGS sequence"/>
</dbReference>
<dbReference type="SUPFAM" id="SSF51366">
    <property type="entry name" value="Ribulose-phoshate binding barrel"/>
    <property type="match status" value="1"/>
</dbReference>
<evidence type="ECO:0000256" key="3">
    <source>
        <dbReference type="ARBA" id="ARBA00005081"/>
    </source>
</evidence>
<proteinExistence type="inferred from homology"/>
<comment type="catalytic activity">
    <reaction evidence="1 7">
        <text>an N-acyl-D-glucosamine 6-phosphate = an N-acyl-D-mannosamine 6-phosphate</text>
        <dbReference type="Rhea" id="RHEA:23932"/>
        <dbReference type="ChEBI" id="CHEBI:57599"/>
        <dbReference type="ChEBI" id="CHEBI:57666"/>
        <dbReference type="EC" id="5.1.3.9"/>
    </reaction>
</comment>
<comment type="caution">
    <text evidence="8">The sequence shown here is derived from an EMBL/GenBank/DDBJ whole genome shotgun (WGS) entry which is preliminary data.</text>
</comment>
<comment type="function">
    <text evidence="2 7">Converts N-acetylmannosamine-6-phosphate (ManNAc-6-P) to N-acetylglucosamine-6-phosphate (GlcNAc-6-P).</text>
</comment>
<dbReference type="CDD" id="cd04729">
    <property type="entry name" value="NanE"/>
    <property type="match status" value="1"/>
</dbReference>
<evidence type="ECO:0000313" key="9">
    <source>
        <dbReference type="Proteomes" id="UP001144256"/>
    </source>
</evidence>
<dbReference type="GO" id="GO:0005829">
    <property type="term" value="C:cytosol"/>
    <property type="evidence" value="ECO:0007669"/>
    <property type="project" value="TreeGrafter"/>
</dbReference>
<dbReference type="PANTHER" id="PTHR36204">
    <property type="entry name" value="N-ACETYLMANNOSAMINE-6-PHOSPHATE 2-EPIMERASE-RELATED"/>
    <property type="match status" value="1"/>
</dbReference>
<dbReference type="GO" id="GO:0047465">
    <property type="term" value="F:N-acylglucosamine-6-phosphate 2-epimerase activity"/>
    <property type="evidence" value="ECO:0007669"/>
    <property type="project" value="UniProtKB-EC"/>
</dbReference>
<comment type="pathway">
    <text evidence="3 7">Amino-sugar metabolism; N-acetylneuraminate degradation; D-fructose 6-phosphate from N-acetylneuraminate: step 3/5.</text>
</comment>
<dbReference type="GO" id="GO:0006053">
    <property type="term" value="P:N-acetylmannosamine catabolic process"/>
    <property type="evidence" value="ECO:0007669"/>
    <property type="project" value="TreeGrafter"/>
</dbReference>
<dbReference type="NCBIfam" id="NF002231">
    <property type="entry name" value="PRK01130.1"/>
    <property type="match status" value="1"/>
</dbReference>
<sequence length="234" mass="25723">MGKKDIIEKIKGGLIVSCQALEDEPLHSSFIMKKMAKAAMLGGAVAIRANGYEDIKEIKSEVNLPIIGLIKKKYDGFLPYITPTIQEVDKIVQAGADIVAIDATKLEKPGQLTTGELFQQIKIKYPNILMMADISTYEEGIKAYKLGFDLVSTTLSGYTDYSTKINGPDFDLIERLSKDIDIPLIGEGKIQTPEQTVMALKFGAYAIVVGGAITRPQEITKRFVSYIKRSDALL</sequence>
<dbReference type="PANTHER" id="PTHR36204:SF1">
    <property type="entry name" value="N-ACETYLMANNOSAMINE-6-PHOSPHATE 2-EPIMERASE-RELATED"/>
    <property type="match status" value="1"/>
</dbReference>
<dbReference type="GO" id="GO:0005975">
    <property type="term" value="P:carbohydrate metabolic process"/>
    <property type="evidence" value="ECO:0007669"/>
    <property type="project" value="UniProtKB-UniRule"/>
</dbReference>
<dbReference type="EMBL" id="BRLB01000006">
    <property type="protein sequence ID" value="GKX29950.1"/>
    <property type="molecule type" value="Genomic_DNA"/>
</dbReference>
<dbReference type="InterPro" id="IPR011060">
    <property type="entry name" value="RibuloseP-bd_barrel"/>
</dbReference>
<dbReference type="HAMAP" id="MF_01235">
    <property type="entry name" value="ManNAc6P_epimer"/>
    <property type="match status" value="1"/>
</dbReference>
<dbReference type="Pfam" id="PF04131">
    <property type="entry name" value="NanE"/>
    <property type="match status" value="1"/>
</dbReference>
<dbReference type="FunFam" id="3.20.20.70:FF:000035">
    <property type="entry name" value="Putative N-acetylmannosamine-6-phosphate 2-epimerase"/>
    <property type="match status" value="1"/>
</dbReference>
<keyword evidence="6 7" id="KW-0119">Carbohydrate metabolism</keyword>
<dbReference type="AlphaFoldDB" id="A0A9W5Y9T2"/>
<protein>
    <recommendedName>
        <fullName evidence="7">Putative N-acetylmannosamine-6-phosphate 2-epimerase</fullName>
        <ecNumber evidence="7">5.1.3.9</ecNumber>
    </recommendedName>
    <alternativeName>
        <fullName evidence="7">ManNAc-6-P epimerase</fullName>
    </alternativeName>
</protein>
<evidence type="ECO:0000256" key="6">
    <source>
        <dbReference type="ARBA" id="ARBA00023277"/>
    </source>
</evidence>
<evidence type="ECO:0000256" key="2">
    <source>
        <dbReference type="ARBA" id="ARBA00002147"/>
    </source>
</evidence>
<evidence type="ECO:0000256" key="7">
    <source>
        <dbReference type="HAMAP-Rule" id="MF_01235"/>
    </source>
</evidence>
<dbReference type="Gene3D" id="3.20.20.70">
    <property type="entry name" value="Aldolase class I"/>
    <property type="match status" value="1"/>
</dbReference>
<keyword evidence="5 7" id="KW-0413">Isomerase</keyword>
<evidence type="ECO:0000256" key="4">
    <source>
        <dbReference type="ARBA" id="ARBA00007439"/>
    </source>
</evidence>
<dbReference type="InterPro" id="IPR013785">
    <property type="entry name" value="Aldolase_TIM"/>
</dbReference>
<evidence type="ECO:0000256" key="5">
    <source>
        <dbReference type="ARBA" id="ARBA00023235"/>
    </source>
</evidence>
<comment type="similarity">
    <text evidence="4 7">Belongs to the NanE family.</text>
</comment>
<dbReference type="GO" id="GO:0019262">
    <property type="term" value="P:N-acetylneuraminate catabolic process"/>
    <property type="evidence" value="ECO:0007669"/>
    <property type="project" value="UniProtKB-UniRule"/>
</dbReference>
<evidence type="ECO:0000256" key="1">
    <source>
        <dbReference type="ARBA" id="ARBA00000056"/>
    </source>
</evidence>
<name>A0A9W5Y9T2_9FIRM</name>